<feature type="region of interest" description="Disordered" evidence="1">
    <location>
        <begin position="65"/>
        <end position="101"/>
    </location>
</feature>
<dbReference type="InterPro" id="IPR026950">
    <property type="entry name" value="Caps_assemb_Wzi"/>
</dbReference>
<evidence type="ECO:0000256" key="2">
    <source>
        <dbReference type="SAM" id="SignalP"/>
    </source>
</evidence>
<dbReference type="InterPro" id="IPR038636">
    <property type="entry name" value="Wzi_sf"/>
</dbReference>
<sequence length="635" mass="70154">MSPRRTLLCLTTVSLMLFLPGADLAQQGSRAEAPVSGKGVALTLPASSVFPVSTNTPQYIASTPYTAQPSIAPNDVSSGDAGSSDGRVIDPDANDNYEDRIGSTNVPMDSWIYPALERLSSMGLIPFQSVSIRPWTRQECRRQVQQAKDILLGVHGHYYDVSDSIKLEAENLIPQLDSALQEPNESSEAVLESGYAREGTIAGPALTDGFHFGQTWRNDYGRPLGRGNSAIAGFSVRAVHGHFFFFDRQELQQAPTTPPITAADSALFYSLDDFPFAVPSNPPPVPVTPALAAYVRQRPLELYAGAAFGGFALSFGKQELFWGPTTMGPLSFSSNAEPTYNLQLVATRPHPFPIFPTLGTYRFDLVFGKLSGHHYPARPYFNGEKADFTFGRTFEMSFTRWSILWGVGHPMTLGSLKTNLFSSTSTGCGFGYGDRCDPGDRKSGFDFRLHVPGLRNYVTLYADSYADDEPSPIDAPRRVVWHPGIYLPRLPYLPHMDFRFEAASSEELSQDEGGTRFFINNQYRDGNTNKGFLLGNAVGRDARALEGRTGYWFSARTRVEAGYRQTKTSSLFLPGGGTTTDGFLNASYAFNREWSLQVFTQYERFLIPAYLPGSQHNTSGWFQITWDPSRSIFSH</sequence>
<gene>
    <name evidence="3" type="ORF">HDF15_000883</name>
</gene>
<proteinExistence type="predicted"/>
<feature type="chain" id="PRO_5030526526" description="Capsule assembly protein Wzi" evidence="2">
    <location>
        <begin position="26"/>
        <end position="635"/>
    </location>
</feature>
<dbReference type="Pfam" id="PF14052">
    <property type="entry name" value="Caps_assemb_Wzi"/>
    <property type="match status" value="1"/>
</dbReference>
<dbReference type="RefSeq" id="WP_311733028.1">
    <property type="nucleotide sequence ID" value="NZ_JACHIO010000003.1"/>
</dbReference>
<dbReference type="Proteomes" id="UP000584867">
    <property type="component" value="Unassembled WGS sequence"/>
</dbReference>
<comment type="caution">
    <text evidence="3">The sequence shown here is derived from an EMBL/GenBank/DDBJ whole genome shotgun (WGS) entry which is preliminary data.</text>
</comment>
<evidence type="ECO:0000313" key="4">
    <source>
        <dbReference type="Proteomes" id="UP000584867"/>
    </source>
</evidence>
<reference evidence="3 4" key="1">
    <citation type="submission" date="2020-08" db="EMBL/GenBank/DDBJ databases">
        <title>Genomic Encyclopedia of Type Strains, Phase IV (KMG-V): Genome sequencing to study the core and pangenomes of soil and plant-associated prokaryotes.</title>
        <authorList>
            <person name="Whitman W."/>
        </authorList>
    </citation>
    <scope>NUCLEOTIDE SEQUENCE [LARGE SCALE GENOMIC DNA]</scope>
    <source>
        <strain evidence="3 4">X5P3</strain>
    </source>
</reference>
<feature type="compositionally biased region" description="Low complexity" evidence="1">
    <location>
        <begin position="75"/>
        <end position="86"/>
    </location>
</feature>
<organism evidence="3 4">
    <name type="scientific">Granulicella mallensis</name>
    <dbReference type="NCBI Taxonomy" id="940614"/>
    <lineage>
        <taxon>Bacteria</taxon>
        <taxon>Pseudomonadati</taxon>
        <taxon>Acidobacteriota</taxon>
        <taxon>Terriglobia</taxon>
        <taxon>Terriglobales</taxon>
        <taxon>Acidobacteriaceae</taxon>
        <taxon>Granulicella</taxon>
    </lineage>
</organism>
<protein>
    <recommendedName>
        <fullName evidence="5">Capsule assembly protein Wzi</fullName>
    </recommendedName>
</protein>
<dbReference type="AlphaFoldDB" id="A0A7W8E7Q6"/>
<dbReference type="EMBL" id="JACHIO010000003">
    <property type="protein sequence ID" value="MBB5062553.1"/>
    <property type="molecule type" value="Genomic_DNA"/>
</dbReference>
<dbReference type="Gene3D" id="2.40.160.130">
    <property type="entry name" value="Capsule assembly protein Wzi"/>
    <property type="match status" value="1"/>
</dbReference>
<keyword evidence="2" id="KW-0732">Signal</keyword>
<accession>A0A7W8E7Q6</accession>
<evidence type="ECO:0008006" key="5">
    <source>
        <dbReference type="Google" id="ProtNLM"/>
    </source>
</evidence>
<name>A0A7W8E7Q6_9BACT</name>
<evidence type="ECO:0000313" key="3">
    <source>
        <dbReference type="EMBL" id="MBB5062553.1"/>
    </source>
</evidence>
<feature type="signal peptide" evidence="2">
    <location>
        <begin position="1"/>
        <end position="25"/>
    </location>
</feature>
<evidence type="ECO:0000256" key="1">
    <source>
        <dbReference type="SAM" id="MobiDB-lite"/>
    </source>
</evidence>